<evidence type="ECO:0000313" key="2">
    <source>
        <dbReference type="EMBL" id="CAD9233676.1"/>
    </source>
</evidence>
<dbReference type="EMBL" id="HBGH01010436">
    <property type="protein sequence ID" value="CAD9233676.1"/>
    <property type="molecule type" value="Transcribed_RNA"/>
</dbReference>
<proteinExistence type="predicted"/>
<name>A0A7S1XF53_9RHOD</name>
<feature type="transmembrane region" description="Helical" evidence="1">
    <location>
        <begin position="30"/>
        <end position="57"/>
    </location>
</feature>
<protein>
    <submittedName>
        <fullName evidence="2">Uncharacterized protein</fullName>
    </submittedName>
</protein>
<keyword evidence="1" id="KW-0812">Transmembrane</keyword>
<dbReference type="AlphaFoldDB" id="A0A7S1XF53"/>
<reference evidence="2" key="1">
    <citation type="submission" date="2021-01" db="EMBL/GenBank/DDBJ databases">
        <authorList>
            <person name="Corre E."/>
            <person name="Pelletier E."/>
            <person name="Niang G."/>
            <person name="Scheremetjew M."/>
            <person name="Finn R."/>
            <person name="Kale V."/>
            <person name="Holt S."/>
            <person name="Cochrane G."/>
            <person name="Meng A."/>
            <person name="Brown T."/>
            <person name="Cohen L."/>
        </authorList>
    </citation>
    <scope>NUCLEOTIDE SEQUENCE</scope>
    <source>
        <strain evidence="2">SAG 36.94</strain>
    </source>
</reference>
<evidence type="ECO:0000256" key="1">
    <source>
        <dbReference type="SAM" id="Phobius"/>
    </source>
</evidence>
<dbReference type="Pfam" id="PF13704">
    <property type="entry name" value="Glyco_tranf_2_4"/>
    <property type="match status" value="1"/>
</dbReference>
<gene>
    <name evidence="2" type="ORF">CCAE0312_LOCUS5762</name>
</gene>
<accession>A0A7S1XF53</accession>
<organism evidence="2">
    <name type="scientific">Compsopogon caeruleus</name>
    <dbReference type="NCBI Taxonomy" id="31354"/>
    <lineage>
        <taxon>Eukaryota</taxon>
        <taxon>Rhodophyta</taxon>
        <taxon>Compsopogonophyceae</taxon>
        <taxon>Compsopogonales</taxon>
        <taxon>Compsopogonaceae</taxon>
        <taxon>Compsopogon</taxon>
    </lineage>
</organism>
<keyword evidence="1" id="KW-1133">Transmembrane helix</keyword>
<keyword evidence="1" id="KW-0472">Membrane</keyword>
<sequence>MMRRRLRGGFPRVEDDEEFSRRRSRGEQWLSLRIVWLWRMMLGMVGGMVAVGLLGWLSGVGLGSKLGFRGGPDYTVIRMGQTRRWNQGVDGNKIVALVEVRNVARASPFFFRALAEFVDATVVLDDHSDDETVALLQRHWKEWKVERVIRMRGTWMKRQEQRDREILLKHGRVVHGTHFVLLDYDEFVSWNCIQNGRIRSLILKLSPGQSLKLPWIEAWRSIRYQRVMPGDLTRNFLDRRQIVIFADDQIFRYDTESSLTREIGSGNGSIHTLKCPRSLCPRVGPGDTSDNVVISNECSLVELKFINLDNTVLKGAWYEALGRFFGADDTTTRGGMMKFLEFPHNEDEIPVVIPIPSDYGAYPYYSDHYYNVIESWRARQILEWLRDGHQNMFSGLPTYERIDWSTLQLSPSLQVDSLTHLPFHKRAMVAVVIADHETRRQFDSLFRWPTVNFGVPAADTTLCFNSFPETSKSDFERRRWACESDLRKSLSRYSSSEPRLIFADGLRFLCLCGDIISSSTTREFEVVVVNLTGPSAADCKKDLELSHKAPNQTQVAEALREMEGSVTVIELPSTTFSTLAGVSALRTLLGESSPLDIEDVKVVIDSHRRRSHCGDPVCSANDYPVARLIFSANAGRSGSKYLSEILATLDENIISLHEPACPENRCTSGGALSMQRRPLKETYATRKDIKAPMIMYSLAMLSSRAQVNLSVVSRVNPCLYISRQRPGEERYFFHIRPMVYAETNPNFKSWFYDIVFQEFGEDFQIDVVVIHKYLPALVKSLYETGFFTVKDGHSWMETAHSVNSFIRPMKDLESDMSPVEQIISYVLNFEASAGHIISQFSRSARFSIVRAEELFDREQLTKLLQDRLELRVSDGTRRMAGTMMDKRRGGGGSGEKNVLVTISLEECKKAIEEYLETCRKQRIHLPDVNQSLQEYPAFGYM</sequence>